<protein>
    <submittedName>
        <fullName evidence="1">Uncharacterized protein</fullName>
    </submittedName>
</protein>
<sequence length="65" mass="7088">MDHCEEIIGNREVSKSDKSLCHKLEMPSPSILPAIPVLESSGCSEQLFVAPRITLSTDQDSCSNL</sequence>
<dbReference type="EMBL" id="GBRH01161135">
    <property type="protein sequence ID" value="JAE36761.1"/>
    <property type="molecule type" value="Transcribed_RNA"/>
</dbReference>
<organism evidence="1">
    <name type="scientific">Arundo donax</name>
    <name type="common">Giant reed</name>
    <name type="synonym">Donax arundinaceus</name>
    <dbReference type="NCBI Taxonomy" id="35708"/>
    <lineage>
        <taxon>Eukaryota</taxon>
        <taxon>Viridiplantae</taxon>
        <taxon>Streptophyta</taxon>
        <taxon>Embryophyta</taxon>
        <taxon>Tracheophyta</taxon>
        <taxon>Spermatophyta</taxon>
        <taxon>Magnoliopsida</taxon>
        <taxon>Liliopsida</taxon>
        <taxon>Poales</taxon>
        <taxon>Poaceae</taxon>
        <taxon>PACMAD clade</taxon>
        <taxon>Arundinoideae</taxon>
        <taxon>Arundineae</taxon>
        <taxon>Arundo</taxon>
    </lineage>
</organism>
<accession>A0A0A9HPE8</accession>
<name>A0A0A9HPE8_ARUDO</name>
<reference evidence="1" key="2">
    <citation type="journal article" date="2015" name="Data Brief">
        <title>Shoot transcriptome of the giant reed, Arundo donax.</title>
        <authorList>
            <person name="Barrero R.A."/>
            <person name="Guerrero F.D."/>
            <person name="Moolhuijzen P."/>
            <person name="Goolsby J.A."/>
            <person name="Tidwell J."/>
            <person name="Bellgard S.E."/>
            <person name="Bellgard M.I."/>
        </authorList>
    </citation>
    <scope>NUCLEOTIDE SEQUENCE</scope>
    <source>
        <tissue evidence="1">Shoot tissue taken approximately 20 cm above the soil surface</tissue>
    </source>
</reference>
<reference evidence="1" key="1">
    <citation type="submission" date="2014-09" db="EMBL/GenBank/DDBJ databases">
        <authorList>
            <person name="Magalhaes I.L.F."/>
            <person name="Oliveira U."/>
            <person name="Santos F.R."/>
            <person name="Vidigal T.H.D.A."/>
            <person name="Brescovit A.D."/>
            <person name="Santos A.J."/>
        </authorList>
    </citation>
    <scope>NUCLEOTIDE SEQUENCE</scope>
    <source>
        <tissue evidence="1">Shoot tissue taken approximately 20 cm above the soil surface</tissue>
    </source>
</reference>
<dbReference type="AlphaFoldDB" id="A0A0A9HPE8"/>
<proteinExistence type="predicted"/>
<evidence type="ECO:0000313" key="1">
    <source>
        <dbReference type="EMBL" id="JAE36761.1"/>
    </source>
</evidence>